<dbReference type="PANTHER" id="PTHR34385:SF1">
    <property type="entry name" value="PEPTIDOGLYCAN L-ALANYL-D-GLUTAMATE ENDOPEPTIDASE CWLK"/>
    <property type="match status" value="1"/>
</dbReference>
<accession>A0ABP8K7Q7</accession>
<dbReference type="InterPro" id="IPR052179">
    <property type="entry name" value="DD-CPase-like"/>
</dbReference>
<dbReference type="InterPro" id="IPR009045">
    <property type="entry name" value="Zn_M74/Hedgehog-like"/>
</dbReference>
<comment type="caution">
    <text evidence="3">The sequence shown here is derived from an EMBL/GenBank/DDBJ whole genome shotgun (WGS) entry which is preliminary data.</text>
</comment>
<dbReference type="Pfam" id="PF02557">
    <property type="entry name" value="VanY"/>
    <property type="match status" value="1"/>
</dbReference>
<dbReference type="Gene3D" id="3.30.1380.10">
    <property type="match status" value="1"/>
</dbReference>
<evidence type="ECO:0000313" key="4">
    <source>
        <dbReference type="Proteomes" id="UP001500390"/>
    </source>
</evidence>
<feature type="compositionally biased region" description="Pro residues" evidence="1">
    <location>
        <begin position="66"/>
        <end position="79"/>
    </location>
</feature>
<evidence type="ECO:0000313" key="3">
    <source>
        <dbReference type="EMBL" id="GAA4401917.1"/>
    </source>
</evidence>
<dbReference type="Proteomes" id="UP001500390">
    <property type="component" value="Unassembled WGS sequence"/>
</dbReference>
<feature type="region of interest" description="Disordered" evidence="1">
    <location>
        <begin position="51"/>
        <end position="96"/>
    </location>
</feature>
<name>A0ABP8K7Q7_9MICO</name>
<evidence type="ECO:0000256" key="1">
    <source>
        <dbReference type="SAM" id="MobiDB-lite"/>
    </source>
</evidence>
<gene>
    <name evidence="3" type="ORF">GCM10023153_30570</name>
</gene>
<protein>
    <recommendedName>
        <fullName evidence="2">D-alanyl-D-alanine carboxypeptidase-like core domain-containing protein</fullName>
    </recommendedName>
</protein>
<reference evidence="4" key="1">
    <citation type="journal article" date="2019" name="Int. J. Syst. Evol. Microbiol.">
        <title>The Global Catalogue of Microorganisms (GCM) 10K type strain sequencing project: providing services to taxonomists for standard genome sequencing and annotation.</title>
        <authorList>
            <consortium name="The Broad Institute Genomics Platform"/>
            <consortium name="The Broad Institute Genome Sequencing Center for Infectious Disease"/>
            <person name="Wu L."/>
            <person name="Ma J."/>
        </authorList>
    </citation>
    <scope>NUCLEOTIDE SEQUENCE [LARGE SCALE GENOMIC DNA]</scope>
    <source>
        <strain evidence="4">JCM 17738</strain>
    </source>
</reference>
<evidence type="ECO:0000259" key="2">
    <source>
        <dbReference type="Pfam" id="PF02557"/>
    </source>
</evidence>
<organism evidence="3 4">
    <name type="scientific">Ornithinibacter aureus</name>
    <dbReference type="NCBI Taxonomy" id="622664"/>
    <lineage>
        <taxon>Bacteria</taxon>
        <taxon>Bacillati</taxon>
        <taxon>Actinomycetota</taxon>
        <taxon>Actinomycetes</taxon>
        <taxon>Micrococcales</taxon>
        <taxon>Intrasporangiaceae</taxon>
        <taxon>Ornithinibacter</taxon>
    </lineage>
</organism>
<keyword evidence="4" id="KW-1185">Reference proteome</keyword>
<dbReference type="InterPro" id="IPR003709">
    <property type="entry name" value="VanY-like_core_dom"/>
</dbReference>
<dbReference type="EMBL" id="BAABFX010000045">
    <property type="protein sequence ID" value="GAA4401917.1"/>
    <property type="molecule type" value="Genomic_DNA"/>
</dbReference>
<dbReference type="SUPFAM" id="SSF55166">
    <property type="entry name" value="Hedgehog/DD-peptidase"/>
    <property type="match status" value="1"/>
</dbReference>
<dbReference type="PANTHER" id="PTHR34385">
    <property type="entry name" value="D-ALANYL-D-ALANINE CARBOXYPEPTIDASE"/>
    <property type="match status" value="1"/>
</dbReference>
<sequence>MVPLPWSSRSDPGSVRPRGVRAAGAAVLTVVVAGGGATLLLHQDDGAAPAASATAAPSAAAQISPSPAPPSPTPTPSPTLTPRASGTLPEVTRVTGKDRPALAVAASRAIAPADRPTPVVYLVADDALDLGWAAIPAATARGGVVLLTPAHRLPAPLATQVQRMAPDEIVLVGGIRTISDAVASAAARLTTRVVRVDRDDAAGAARDITRAAFTTAAEVRVAEGGSTTTLATASVAAAADGVPLLLTDEGSTTPTAADESVAQVLGADLVTVGADDDTRPVAARPVSEVVVIRAGRAVEAFTGAALAAASGATLVATAPHCLPAASRDAALAPTVATVTIVGGEQSIRSSVDSFQGCRSLTDPTSSWVLVNKQNPLSPMSFEPTDLTVPAMPHADGHQLRPDAAKALAAMAAASVEEGAGVIGIDTAYRSFETQEALYAKNLARRGRAWTDRWYLRAGFSEHQTGLTVDLLPIGRSNCTINDCIDETPQGVWLARNAWRHGFLLRYEKGQTPVTGVGFEPWHFRYVGKPFAAAYTEGGWRTYEQFLGQPAAPTY</sequence>
<dbReference type="CDD" id="cd14852">
    <property type="entry name" value="LD-carboxypeptidase"/>
    <property type="match status" value="1"/>
</dbReference>
<proteinExistence type="predicted"/>
<feature type="compositionally biased region" description="Low complexity" evidence="1">
    <location>
        <begin position="51"/>
        <end position="65"/>
    </location>
</feature>
<dbReference type="InterPro" id="IPR058193">
    <property type="entry name" value="VanY/YodJ_core_dom"/>
</dbReference>
<feature type="domain" description="D-alanyl-D-alanine carboxypeptidase-like core" evidence="2">
    <location>
        <begin position="397"/>
        <end position="528"/>
    </location>
</feature>